<accession>A0A8H3J3Y2</accession>
<protein>
    <recommendedName>
        <fullName evidence="1">DUF7730 domain-containing protein</fullName>
    </recommendedName>
</protein>
<dbReference type="InterPro" id="IPR056632">
    <property type="entry name" value="DUF7730"/>
</dbReference>
<organism evidence="2 3">
    <name type="scientific">Alectoria fallacina</name>
    <dbReference type="NCBI Taxonomy" id="1903189"/>
    <lineage>
        <taxon>Eukaryota</taxon>
        <taxon>Fungi</taxon>
        <taxon>Dikarya</taxon>
        <taxon>Ascomycota</taxon>
        <taxon>Pezizomycotina</taxon>
        <taxon>Lecanoromycetes</taxon>
        <taxon>OSLEUM clade</taxon>
        <taxon>Lecanoromycetidae</taxon>
        <taxon>Lecanorales</taxon>
        <taxon>Lecanorineae</taxon>
        <taxon>Parmeliaceae</taxon>
        <taxon>Alectoria</taxon>
    </lineage>
</organism>
<dbReference type="OrthoDB" id="62952at2759"/>
<feature type="domain" description="DUF7730" evidence="1">
    <location>
        <begin position="114"/>
        <end position="149"/>
    </location>
</feature>
<gene>
    <name evidence="2" type="ORF">ALECFALPRED_008503</name>
</gene>
<evidence type="ECO:0000313" key="2">
    <source>
        <dbReference type="EMBL" id="CAF9940286.1"/>
    </source>
</evidence>
<dbReference type="PANTHER" id="PTHR42085">
    <property type="entry name" value="F-BOX DOMAIN-CONTAINING PROTEIN"/>
    <property type="match status" value="1"/>
</dbReference>
<evidence type="ECO:0000313" key="3">
    <source>
        <dbReference type="Proteomes" id="UP000664203"/>
    </source>
</evidence>
<dbReference type="Proteomes" id="UP000664203">
    <property type="component" value="Unassembled WGS sequence"/>
</dbReference>
<dbReference type="InterPro" id="IPR038883">
    <property type="entry name" value="AN11006-like"/>
</dbReference>
<name>A0A8H3J3Y2_9LECA</name>
<evidence type="ECO:0000259" key="1">
    <source>
        <dbReference type="Pfam" id="PF24864"/>
    </source>
</evidence>
<dbReference type="PANTHER" id="PTHR42085:SF1">
    <property type="entry name" value="F-BOX DOMAIN-CONTAINING PROTEIN"/>
    <property type="match status" value="1"/>
</dbReference>
<sequence>MPRIFTFGIPNYFTFTFRAGPAAVALSDRTVAVELDPNANADPGATDEVKLISSSSRDNTSNIVVLRCGSLSKLPLEVRTMIYRKVFRFEKPIRHAHNFLDPHPPFMLAESSHIEEINASILRTCRTIYQEAIHILYGTNRFYFRKSKDIEKFAFRGLWNIPFGIYCSQHPYIVENITYGRLTMIRFLHLRIGRKSTGDDRKEIWSSWSNFFYPSERTSEEQGQMVGFPALERLVLDFTDLDLDDRDTSRVRVTPFLKKLRPTGGLKHLTLLGVDHKQNLLDFKHGFVRHGGTFREAPVSVTRVSTVTVTHDDVPEVSMYVRAIVEKDMASRALLQSNENAR</sequence>
<keyword evidence="3" id="KW-1185">Reference proteome</keyword>
<proteinExistence type="predicted"/>
<reference evidence="2" key="1">
    <citation type="submission" date="2021-03" db="EMBL/GenBank/DDBJ databases">
        <authorList>
            <person name="Tagirdzhanova G."/>
        </authorList>
    </citation>
    <scope>NUCLEOTIDE SEQUENCE</scope>
</reference>
<dbReference type="Pfam" id="PF24864">
    <property type="entry name" value="DUF7730"/>
    <property type="match status" value="1"/>
</dbReference>
<dbReference type="EMBL" id="CAJPDR010000595">
    <property type="protein sequence ID" value="CAF9940286.1"/>
    <property type="molecule type" value="Genomic_DNA"/>
</dbReference>
<comment type="caution">
    <text evidence="2">The sequence shown here is derived from an EMBL/GenBank/DDBJ whole genome shotgun (WGS) entry which is preliminary data.</text>
</comment>
<dbReference type="AlphaFoldDB" id="A0A8H3J3Y2"/>